<sequence length="138" mass="15091">MAWRHIYSQASSEILIMRFSYVLLVASVTALLVPSAAVGLKPIVASMASPEQVPVAGNEANVRRLLRGHESIDDLKEERLSDAKFLNMLTGGESALRKWANRGLSVESFSAKLANHLNHGLTNAQFSSIVNRYRSLVG</sequence>
<evidence type="ECO:0000256" key="1">
    <source>
        <dbReference type="ARBA" id="ARBA00004613"/>
    </source>
</evidence>
<evidence type="ECO:0000256" key="3">
    <source>
        <dbReference type="ARBA" id="ARBA00022525"/>
    </source>
</evidence>
<dbReference type="InterPro" id="IPR031825">
    <property type="entry name" value="RXLR"/>
</dbReference>
<evidence type="ECO:0000256" key="5">
    <source>
        <dbReference type="RuleBase" id="RU367124"/>
    </source>
</evidence>
<comment type="subcellular location">
    <subcellularLocation>
        <location evidence="1 5">Secreted</location>
    </subcellularLocation>
</comment>
<dbReference type="GO" id="GO:0005576">
    <property type="term" value="C:extracellular region"/>
    <property type="evidence" value="ECO:0007669"/>
    <property type="project" value="UniProtKB-SubCell"/>
</dbReference>
<dbReference type="OrthoDB" id="10487398at2759"/>
<gene>
    <name evidence="6" type="ORF">Pfra01_001498500</name>
</gene>
<evidence type="ECO:0000256" key="4">
    <source>
        <dbReference type="ARBA" id="ARBA00022729"/>
    </source>
</evidence>
<name>A0A9W7CVN2_9STRA</name>
<keyword evidence="3 5" id="KW-0964">Secreted</keyword>
<reference evidence="6" key="1">
    <citation type="submission" date="2023-04" db="EMBL/GenBank/DDBJ databases">
        <title>Phytophthora fragariaefolia NBRC 109709.</title>
        <authorList>
            <person name="Ichikawa N."/>
            <person name="Sato H."/>
            <person name="Tonouchi N."/>
        </authorList>
    </citation>
    <scope>NUCLEOTIDE SEQUENCE</scope>
    <source>
        <strain evidence="6">NBRC 109709</strain>
    </source>
</reference>
<comment type="domain">
    <text evidence="5">The RxLR-dEER motif acts to carry the protein into the host cell cytoplasm through binding to cell surface phosphatidylinositol-3-phosphate.</text>
</comment>
<comment type="similarity">
    <text evidence="2 5">Belongs to the RxLR effector family.</text>
</comment>
<comment type="caution">
    <text evidence="6">The sequence shown here is derived from an EMBL/GenBank/DDBJ whole genome shotgun (WGS) entry which is preliminary data.</text>
</comment>
<keyword evidence="7" id="KW-1185">Reference proteome</keyword>
<dbReference type="EMBL" id="BSXT01001590">
    <property type="protein sequence ID" value="GMF43814.1"/>
    <property type="molecule type" value="Genomic_DNA"/>
</dbReference>
<evidence type="ECO:0000313" key="6">
    <source>
        <dbReference type="EMBL" id="GMF43814.1"/>
    </source>
</evidence>
<dbReference type="Proteomes" id="UP001165121">
    <property type="component" value="Unassembled WGS sequence"/>
</dbReference>
<dbReference type="AlphaFoldDB" id="A0A9W7CVN2"/>
<dbReference type="Pfam" id="PF16810">
    <property type="entry name" value="RXLR"/>
    <property type="match status" value="1"/>
</dbReference>
<accession>A0A9W7CVN2</accession>
<keyword evidence="4" id="KW-0732">Signal</keyword>
<comment type="function">
    <text evidence="5">Effector that suppresses plant defense responses during pathogen infection.</text>
</comment>
<proteinExistence type="inferred from homology"/>
<evidence type="ECO:0000256" key="2">
    <source>
        <dbReference type="ARBA" id="ARBA00010400"/>
    </source>
</evidence>
<organism evidence="6 7">
    <name type="scientific">Phytophthora fragariaefolia</name>
    <dbReference type="NCBI Taxonomy" id="1490495"/>
    <lineage>
        <taxon>Eukaryota</taxon>
        <taxon>Sar</taxon>
        <taxon>Stramenopiles</taxon>
        <taxon>Oomycota</taxon>
        <taxon>Peronosporomycetes</taxon>
        <taxon>Peronosporales</taxon>
        <taxon>Peronosporaceae</taxon>
        <taxon>Phytophthora</taxon>
    </lineage>
</organism>
<protein>
    <recommendedName>
        <fullName evidence="5">RxLR effector protein</fullName>
    </recommendedName>
</protein>
<evidence type="ECO:0000313" key="7">
    <source>
        <dbReference type="Proteomes" id="UP001165121"/>
    </source>
</evidence>